<evidence type="ECO:0008006" key="3">
    <source>
        <dbReference type="Google" id="ProtNLM"/>
    </source>
</evidence>
<evidence type="ECO:0000313" key="2">
    <source>
        <dbReference type="Proteomes" id="UP001151760"/>
    </source>
</evidence>
<proteinExistence type="predicted"/>
<evidence type="ECO:0000313" key="1">
    <source>
        <dbReference type="EMBL" id="GJU08398.1"/>
    </source>
</evidence>
<reference evidence="1" key="1">
    <citation type="journal article" date="2022" name="Int. J. Mol. Sci.">
        <title>Draft Genome of Tanacetum Coccineum: Genomic Comparison of Closely Related Tanacetum-Family Plants.</title>
        <authorList>
            <person name="Yamashiro T."/>
            <person name="Shiraishi A."/>
            <person name="Nakayama K."/>
            <person name="Satake H."/>
        </authorList>
    </citation>
    <scope>NUCLEOTIDE SEQUENCE</scope>
</reference>
<protein>
    <recommendedName>
        <fullName evidence="3">Retrotransposon gag domain-containing protein</fullName>
    </recommendedName>
</protein>
<organism evidence="1 2">
    <name type="scientific">Tanacetum coccineum</name>
    <dbReference type="NCBI Taxonomy" id="301880"/>
    <lineage>
        <taxon>Eukaryota</taxon>
        <taxon>Viridiplantae</taxon>
        <taxon>Streptophyta</taxon>
        <taxon>Embryophyta</taxon>
        <taxon>Tracheophyta</taxon>
        <taxon>Spermatophyta</taxon>
        <taxon>Magnoliopsida</taxon>
        <taxon>eudicotyledons</taxon>
        <taxon>Gunneridae</taxon>
        <taxon>Pentapetalae</taxon>
        <taxon>asterids</taxon>
        <taxon>campanulids</taxon>
        <taxon>Asterales</taxon>
        <taxon>Asteraceae</taxon>
        <taxon>Asteroideae</taxon>
        <taxon>Anthemideae</taxon>
        <taxon>Anthemidinae</taxon>
        <taxon>Tanacetum</taxon>
    </lineage>
</organism>
<dbReference type="Proteomes" id="UP001151760">
    <property type="component" value="Unassembled WGS sequence"/>
</dbReference>
<accession>A0ABQ5JA46</accession>
<dbReference type="EMBL" id="BQNB010021628">
    <property type="protein sequence ID" value="GJU08398.1"/>
    <property type="molecule type" value="Genomic_DNA"/>
</dbReference>
<comment type="caution">
    <text evidence="1">The sequence shown here is derived from an EMBL/GenBank/DDBJ whole genome shotgun (WGS) entry which is preliminary data.</text>
</comment>
<reference evidence="1" key="2">
    <citation type="submission" date="2022-01" db="EMBL/GenBank/DDBJ databases">
        <authorList>
            <person name="Yamashiro T."/>
            <person name="Shiraishi A."/>
            <person name="Satake H."/>
            <person name="Nakayama K."/>
        </authorList>
    </citation>
    <scope>NUCLEOTIDE SEQUENCE</scope>
</reference>
<dbReference type="PANTHER" id="PTHR47481:SF41">
    <property type="entry name" value="COPIA-LIKE POLYPROTEIN_RETROTRANSPOSON"/>
    <property type="match status" value="1"/>
</dbReference>
<keyword evidence="2" id="KW-1185">Reference proteome</keyword>
<sequence length="214" mass="24353">MTGATPSTCHEILKHILGEPTDEATSSNLSPPTAEWLKIDFIFLSWIFMTLSETLQQRLVVEDPQTAKEAWDLIALIFNYNKRTALKAELRSLKLRDLSIDAYFCNLKCEYPSVSDGDGYSIPVIDSGHSTLPAPHQPLHLNNVLITPNIVKNLIYVRQFVRDNHCTAEFDAFDFSVKDFITHWMLLRCDSTGDLYLITKPSTIRHAFITSQYT</sequence>
<name>A0ABQ5JA46_9ASTR</name>
<dbReference type="PANTHER" id="PTHR47481">
    <property type="match status" value="1"/>
</dbReference>
<gene>
    <name evidence="1" type="ORF">Tco_1124828</name>
</gene>